<accession>A0ABU2YFJ0</accession>
<evidence type="ECO:0000313" key="1">
    <source>
        <dbReference type="EMBL" id="MDT0556532.1"/>
    </source>
</evidence>
<dbReference type="SUPFAM" id="SSF52833">
    <property type="entry name" value="Thioredoxin-like"/>
    <property type="match status" value="1"/>
</dbReference>
<dbReference type="Pfam" id="PF14595">
    <property type="entry name" value="Thioredoxin_9"/>
    <property type="match status" value="1"/>
</dbReference>
<evidence type="ECO:0000313" key="2">
    <source>
        <dbReference type="Proteomes" id="UP001254488"/>
    </source>
</evidence>
<name>A0ABU2YFJ0_9FLAO</name>
<organism evidence="1 2">
    <name type="scientific">Patiriisocius hiemis</name>
    <dbReference type="NCBI Taxonomy" id="3075604"/>
    <lineage>
        <taxon>Bacteria</taxon>
        <taxon>Pseudomonadati</taxon>
        <taxon>Bacteroidota</taxon>
        <taxon>Flavobacteriia</taxon>
        <taxon>Flavobacteriales</taxon>
        <taxon>Flavobacteriaceae</taxon>
        <taxon>Patiriisocius</taxon>
    </lineage>
</organism>
<reference evidence="1 2" key="1">
    <citation type="submission" date="2023-09" db="EMBL/GenBank/DDBJ databases">
        <authorList>
            <person name="Rey-Velasco X."/>
        </authorList>
    </citation>
    <scope>NUCLEOTIDE SEQUENCE [LARGE SCALE GENOMIC DNA]</scope>
    <source>
        <strain evidence="1 2">W242</strain>
    </source>
</reference>
<comment type="caution">
    <text evidence="1">The sequence shown here is derived from an EMBL/GenBank/DDBJ whole genome shotgun (WGS) entry which is preliminary data.</text>
</comment>
<gene>
    <name evidence="1" type="ORF">RM538_10980</name>
</gene>
<dbReference type="InterPro" id="IPR036249">
    <property type="entry name" value="Thioredoxin-like_sf"/>
</dbReference>
<dbReference type="PROSITE" id="PS51257">
    <property type="entry name" value="PROKAR_LIPOPROTEIN"/>
    <property type="match status" value="1"/>
</dbReference>
<keyword evidence="2" id="KW-1185">Reference proteome</keyword>
<sequence>MKNILLLSTMFLVFIACNQTNKSEKEDVIQEEESIESKETLNKEVPYEDEETVMLLGKINKEGLQKEPYSEWFKENYKAQVLDTLAIKKIENLLKDVSIKVFMGTWCEDSQREIPHLFKILDSIDFDVSKLEVIAMTDIKETPQNYEKDLNIEYVPTLLFYKEDKELGRYVELAQETLEKDMIAILSGEEYKHSYQE</sequence>
<protein>
    <submittedName>
        <fullName evidence="1">Thioredoxin family protein</fullName>
    </submittedName>
</protein>
<dbReference type="RefSeq" id="WP_311333483.1">
    <property type="nucleotide sequence ID" value="NZ_JAVRHZ010000007.1"/>
</dbReference>
<dbReference type="Gene3D" id="3.40.30.10">
    <property type="entry name" value="Glutaredoxin"/>
    <property type="match status" value="1"/>
</dbReference>
<dbReference type="Proteomes" id="UP001254488">
    <property type="component" value="Unassembled WGS sequence"/>
</dbReference>
<proteinExistence type="predicted"/>
<dbReference type="EMBL" id="JAVRHZ010000007">
    <property type="protein sequence ID" value="MDT0556532.1"/>
    <property type="molecule type" value="Genomic_DNA"/>
</dbReference>